<dbReference type="AlphaFoldDB" id="A0A809Z7D5"/>
<dbReference type="PANTHER" id="PTHR47810">
    <property type="entry name" value="DNA LIGASE"/>
    <property type="match status" value="1"/>
</dbReference>
<keyword evidence="4" id="KW-0227">DNA damage</keyword>
<dbReference type="EMBL" id="AP023099">
    <property type="protein sequence ID" value="BCE91880.1"/>
    <property type="molecule type" value="Genomic_DNA"/>
</dbReference>
<proteinExistence type="predicted"/>
<comment type="function">
    <text evidence="8">Very low-fidelity DNA ligase that seals nicks in double-stranded DNA during DNA repair. Together with the viral repair DNA polymerase X, fills the single nucleotide gaps generated by the AP endonuclease. It is not essential for viral replication and recombination. Displays a very low adenylation activity towards DNA with 3'-dideoxy- or 3'-amino-terminated nicks compared to regular nick DNA.</text>
</comment>
<dbReference type="GO" id="GO:0003910">
    <property type="term" value="F:DNA ligase (ATP) activity"/>
    <property type="evidence" value="ECO:0007669"/>
    <property type="project" value="UniProtKB-EC"/>
</dbReference>
<comment type="catalytic activity">
    <reaction evidence="7">
        <text>ATP + (deoxyribonucleotide)n-3'-hydroxyl + 5'-phospho-(deoxyribonucleotide)m = (deoxyribonucleotide)n+m + AMP + diphosphate.</text>
        <dbReference type="EC" id="6.5.1.1"/>
    </reaction>
</comment>
<organism evidence="11">
    <name type="scientific">Bradyrhizobium diazoefficiens</name>
    <dbReference type="NCBI Taxonomy" id="1355477"/>
    <lineage>
        <taxon>Bacteria</taxon>
        <taxon>Pseudomonadati</taxon>
        <taxon>Pseudomonadota</taxon>
        <taxon>Alphaproteobacteria</taxon>
        <taxon>Hyphomicrobiales</taxon>
        <taxon>Nitrobacteraceae</taxon>
        <taxon>Bradyrhizobium</taxon>
    </lineage>
</organism>
<dbReference type="Gene3D" id="3.30.1490.70">
    <property type="match status" value="1"/>
</dbReference>
<comment type="subcellular location">
    <subcellularLocation>
        <location evidence="1">Virion</location>
    </subcellularLocation>
</comment>
<dbReference type="EMBL" id="AP023094">
    <property type="protein sequence ID" value="BCE48364.1"/>
    <property type="molecule type" value="Genomic_DNA"/>
</dbReference>
<evidence type="ECO:0000256" key="7">
    <source>
        <dbReference type="ARBA" id="ARBA00034003"/>
    </source>
</evidence>
<reference evidence="12" key="2">
    <citation type="submission" date="2020-05" db="EMBL/GenBank/DDBJ databases">
        <title>Complete genome sequence of Bradyrhizobium diazoefficiens XF10 isolated from soybean nodule.</title>
        <authorList>
            <person name="Noda R."/>
            <person name="Kakizaki K."/>
            <person name="Minamisawa K."/>
        </authorList>
    </citation>
    <scope>NUCLEOTIDE SEQUENCE</scope>
    <source>
        <strain evidence="12">XF10</strain>
    </source>
</reference>
<protein>
    <recommendedName>
        <fullName evidence="6">Polydeoxyribonucleotide synthase [ATP]</fullName>
    </recommendedName>
</protein>
<evidence type="ECO:0000256" key="4">
    <source>
        <dbReference type="ARBA" id="ARBA00022763"/>
    </source>
</evidence>
<dbReference type="SUPFAM" id="SSF50249">
    <property type="entry name" value="Nucleic acid-binding proteins"/>
    <property type="match status" value="1"/>
</dbReference>
<keyword evidence="3" id="KW-0235">DNA replication</keyword>
<reference evidence="10" key="1">
    <citation type="submission" date="2020-05" db="EMBL/GenBank/DDBJ databases">
        <title>Complete genome sequence of Bradyrhizobium diazoefficiens XF1 isolated from soybean nodule.</title>
        <authorList>
            <person name="Noda R."/>
            <person name="Kakizaki K."/>
            <person name="Minamisawa K."/>
        </authorList>
    </citation>
    <scope>NUCLEOTIDE SEQUENCE</scope>
    <source>
        <strain evidence="10">XF1</strain>
    </source>
</reference>
<dbReference type="InterPro" id="IPR050326">
    <property type="entry name" value="NAD_dep_DNA_ligaseB"/>
</dbReference>
<dbReference type="Gene3D" id="3.30.470.30">
    <property type="entry name" value="DNA ligase/mRNA capping enzyme"/>
    <property type="match status" value="1"/>
</dbReference>
<keyword evidence="2" id="KW-0436">Ligase</keyword>
<reference evidence="11" key="3">
    <citation type="submission" date="2020-05" db="EMBL/GenBank/DDBJ databases">
        <title>Complete genome sequence of Bradyrhizobium diazoefficiens XF4 isolated from soybean nodule.</title>
        <authorList>
            <person name="Noda R."/>
            <person name="Kakizaki K."/>
            <person name="Minamisawa K."/>
        </authorList>
    </citation>
    <scope>NUCLEOTIDE SEQUENCE</scope>
    <source>
        <strain evidence="11">XF4</strain>
    </source>
</reference>
<dbReference type="SUPFAM" id="SSF56091">
    <property type="entry name" value="DNA ligase/mRNA capping enzyme, catalytic domain"/>
    <property type="match status" value="1"/>
</dbReference>
<evidence type="ECO:0000313" key="10">
    <source>
        <dbReference type="EMBL" id="BCE22099.1"/>
    </source>
</evidence>
<evidence type="ECO:0000256" key="5">
    <source>
        <dbReference type="ARBA" id="ARBA00023204"/>
    </source>
</evidence>
<dbReference type="GO" id="GO:0005524">
    <property type="term" value="F:ATP binding"/>
    <property type="evidence" value="ECO:0007669"/>
    <property type="project" value="InterPro"/>
</dbReference>
<dbReference type="GO" id="GO:0006281">
    <property type="term" value="P:DNA repair"/>
    <property type="evidence" value="ECO:0007669"/>
    <property type="project" value="UniProtKB-KW"/>
</dbReference>
<name>A0A809Z7D5_9BRAD</name>
<keyword evidence="5" id="KW-0234">DNA repair</keyword>
<dbReference type="GO" id="GO:0006310">
    <property type="term" value="P:DNA recombination"/>
    <property type="evidence" value="ECO:0007669"/>
    <property type="project" value="InterPro"/>
</dbReference>
<evidence type="ECO:0000256" key="2">
    <source>
        <dbReference type="ARBA" id="ARBA00022598"/>
    </source>
</evidence>
<evidence type="ECO:0000313" key="11">
    <source>
        <dbReference type="EMBL" id="BCE48364.1"/>
    </source>
</evidence>
<evidence type="ECO:0000313" key="12">
    <source>
        <dbReference type="EMBL" id="BCE91880.1"/>
    </source>
</evidence>
<dbReference type="InterPro" id="IPR012340">
    <property type="entry name" value="NA-bd_OB-fold"/>
</dbReference>
<evidence type="ECO:0000256" key="3">
    <source>
        <dbReference type="ARBA" id="ARBA00022705"/>
    </source>
</evidence>
<accession>A0A809Z7D5</accession>
<evidence type="ECO:0000256" key="1">
    <source>
        <dbReference type="ARBA" id="ARBA00004328"/>
    </source>
</evidence>
<dbReference type="GO" id="GO:0006260">
    <property type="term" value="P:DNA replication"/>
    <property type="evidence" value="ECO:0007669"/>
    <property type="project" value="UniProtKB-KW"/>
</dbReference>
<evidence type="ECO:0000256" key="8">
    <source>
        <dbReference type="ARBA" id="ARBA00046002"/>
    </source>
</evidence>
<sequence>MITEQIFKRGSDGKIRSWQVEVSGADYRVIAGIHGGKMVESKWKTAKPKNVGKANATTPEQQAALEASAEEAKKLKREYRRTIPELEFVPNGPMLAETWDDFKKDVPYADGVWSQPKLDGIRAMMTRKWGATSREYQPHYNCGHLMAALEPLFAAEDGIEFDGELYNHLYKDAFSSLTSIIRKQKATPEQASRAAELIQYHIYDLPSPAPFAERTEKLKELLAKIGHPQLIYVPTTKVGNLEELDAAEVEAVELGYEGQMVRFNEPYQYDSRPWSLMKRKRFVTEEFPILRVEEGEGNWSGVAKRVVLQMPDGQECGSGMRGTQEFAAELLAQCRAGKTPKVGTVRHFGFTPDGMLRFPVVTDFHQDGRVD</sequence>
<feature type="domain" description="ATP-dependent DNA ligase family profile" evidence="9">
    <location>
        <begin position="93"/>
        <end position="280"/>
    </location>
</feature>
<dbReference type="EMBL" id="AP023091">
    <property type="protein sequence ID" value="BCE22099.1"/>
    <property type="molecule type" value="Genomic_DNA"/>
</dbReference>
<dbReference type="PANTHER" id="PTHR47810:SF5">
    <property type="entry name" value="LIGASE, PUTATIVE-RELATED"/>
    <property type="match status" value="1"/>
</dbReference>
<evidence type="ECO:0000256" key="6">
    <source>
        <dbReference type="ARBA" id="ARBA00032896"/>
    </source>
</evidence>
<gene>
    <name evidence="12" type="ORF">XF10B_46780</name>
    <name evidence="10" type="ORF">XF1B_47800</name>
    <name evidence="11" type="ORF">XF4B_47130</name>
</gene>
<dbReference type="InterPro" id="IPR012310">
    <property type="entry name" value="DNA_ligase_ATP-dep_cent"/>
</dbReference>
<evidence type="ECO:0000259" key="9">
    <source>
        <dbReference type="Pfam" id="PF01068"/>
    </source>
</evidence>
<dbReference type="Pfam" id="PF01068">
    <property type="entry name" value="DNA_ligase_A_M"/>
    <property type="match status" value="1"/>
</dbReference>